<dbReference type="InterPro" id="IPR051532">
    <property type="entry name" value="Ester_Hydrolysis_Enzymes"/>
</dbReference>
<dbReference type="PROSITE" id="PS01098">
    <property type="entry name" value="LIPASE_GDSL_SER"/>
    <property type="match status" value="1"/>
</dbReference>
<dbReference type="PANTHER" id="PTHR30383">
    <property type="entry name" value="THIOESTERASE 1/PROTEASE 1/LYSOPHOSPHOLIPASE L1"/>
    <property type="match status" value="1"/>
</dbReference>
<proteinExistence type="predicted"/>
<dbReference type="PANTHER" id="PTHR30383:SF24">
    <property type="entry name" value="THIOESTERASE 1_PROTEASE 1_LYSOPHOSPHOLIPASE L1"/>
    <property type="match status" value="1"/>
</dbReference>
<protein>
    <recommendedName>
        <fullName evidence="2">SGNH hydrolase-type esterase domain-containing protein</fullName>
    </recommendedName>
</protein>
<organism evidence="3 4">
    <name type="scientific">Candidatus Lambdaproteobacteria bacterium RIFOXYD2_FULL_50_16</name>
    <dbReference type="NCBI Taxonomy" id="1817772"/>
    <lineage>
        <taxon>Bacteria</taxon>
        <taxon>Pseudomonadati</taxon>
        <taxon>Pseudomonadota</taxon>
        <taxon>Candidatus Lambdaproteobacteria</taxon>
    </lineage>
</organism>
<evidence type="ECO:0000256" key="1">
    <source>
        <dbReference type="SAM" id="SignalP"/>
    </source>
</evidence>
<dbReference type="STRING" id="1817772.A2527_12215"/>
<dbReference type="InterPro" id="IPR036514">
    <property type="entry name" value="SGNH_hydro_sf"/>
</dbReference>
<name>A0A1F6GD91_9PROT</name>
<dbReference type="Pfam" id="PF13472">
    <property type="entry name" value="Lipase_GDSL_2"/>
    <property type="match status" value="1"/>
</dbReference>
<evidence type="ECO:0000313" key="4">
    <source>
        <dbReference type="Proteomes" id="UP000178449"/>
    </source>
</evidence>
<dbReference type="SUPFAM" id="SSF52266">
    <property type="entry name" value="SGNH hydrolase"/>
    <property type="match status" value="1"/>
</dbReference>
<feature type="chain" id="PRO_5009524643" description="SGNH hydrolase-type esterase domain-containing protein" evidence="1">
    <location>
        <begin position="19"/>
        <end position="204"/>
    </location>
</feature>
<dbReference type="Gene3D" id="3.40.50.1110">
    <property type="entry name" value="SGNH hydrolase"/>
    <property type="match status" value="1"/>
</dbReference>
<dbReference type="InterPro" id="IPR008265">
    <property type="entry name" value="Lipase_GDSL_AS"/>
</dbReference>
<dbReference type="CDD" id="cd01822">
    <property type="entry name" value="Lysophospholipase_L1_like"/>
    <property type="match status" value="1"/>
</dbReference>
<sequence>MKKWLLVFWFCFPFGLQAQTTLLFLGDSLSAGFGVDPEEGYVALVDKNLQDKGLKIKVINGSISGSTTASAAGRIRWYLKSKPDYLFLALGANDGLRGRPVGEIKQDLALAIELAQKAGVKVLLAGMQMPKNLGAQYTEDFAKLYPDLAQKAKLPLLPFLLKGVGGHPDLNQPDGIHPNPKGHVLIAQLVTDFLILHLQKPYGP</sequence>
<dbReference type="EMBL" id="MFNE01000019">
    <property type="protein sequence ID" value="OGG96077.1"/>
    <property type="molecule type" value="Genomic_DNA"/>
</dbReference>
<evidence type="ECO:0000313" key="3">
    <source>
        <dbReference type="EMBL" id="OGG96077.1"/>
    </source>
</evidence>
<dbReference type="Proteomes" id="UP000178449">
    <property type="component" value="Unassembled WGS sequence"/>
</dbReference>
<accession>A0A1F6GD91</accession>
<reference evidence="3 4" key="1">
    <citation type="journal article" date="2016" name="Nat. Commun.">
        <title>Thousands of microbial genomes shed light on interconnected biogeochemical processes in an aquifer system.</title>
        <authorList>
            <person name="Anantharaman K."/>
            <person name="Brown C.T."/>
            <person name="Hug L.A."/>
            <person name="Sharon I."/>
            <person name="Castelle C.J."/>
            <person name="Probst A.J."/>
            <person name="Thomas B.C."/>
            <person name="Singh A."/>
            <person name="Wilkins M.J."/>
            <person name="Karaoz U."/>
            <person name="Brodie E.L."/>
            <person name="Williams K.H."/>
            <person name="Hubbard S.S."/>
            <person name="Banfield J.F."/>
        </authorList>
    </citation>
    <scope>NUCLEOTIDE SEQUENCE [LARGE SCALE GENOMIC DNA]</scope>
</reference>
<dbReference type="InterPro" id="IPR013830">
    <property type="entry name" value="SGNH_hydro"/>
</dbReference>
<keyword evidence="1" id="KW-0732">Signal</keyword>
<dbReference type="GO" id="GO:0006629">
    <property type="term" value="P:lipid metabolic process"/>
    <property type="evidence" value="ECO:0007669"/>
    <property type="project" value="InterPro"/>
</dbReference>
<dbReference type="GO" id="GO:0004622">
    <property type="term" value="F:phosphatidylcholine lysophospholipase activity"/>
    <property type="evidence" value="ECO:0007669"/>
    <property type="project" value="TreeGrafter"/>
</dbReference>
<feature type="signal peptide" evidence="1">
    <location>
        <begin position="1"/>
        <end position="18"/>
    </location>
</feature>
<evidence type="ECO:0000259" key="2">
    <source>
        <dbReference type="Pfam" id="PF13472"/>
    </source>
</evidence>
<comment type="caution">
    <text evidence="3">The sequence shown here is derived from an EMBL/GenBank/DDBJ whole genome shotgun (WGS) entry which is preliminary data.</text>
</comment>
<gene>
    <name evidence="3" type="ORF">A2527_12215</name>
</gene>
<dbReference type="AlphaFoldDB" id="A0A1F6GD91"/>
<feature type="domain" description="SGNH hydrolase-type esterase" evidence="2">
    <location>
        <begin position="24"/>
        <end position="183"/>
    </location>
</feature>